<comment type="caution">
    <text evidence="1">The sequence shown here is derived from an EMBL/GenBank/DDBJ whole genome shotgun (WGS) entry which is preliminary data.</text>
</comment>
<dbReference type="OrthoDB" id="713062at2759"/>
<keyword evidence="2" id="KW-1185">Reference proteome</keyword>
<gene>
    <name evidence="1" type="ORF">NCGR_LOCUS53628</name>
</gene>
<dbReference type="AlphaFoldDB" id="A0A811RIV8"/>
<sequence length="179" mass="20480">MATISRVKDDESDKPNRLLPISSANVINLPLDNIEKRGAILGVIAGDDTSDKDACWETSEVIYVKHETCGEIVKHTVTEEDGRSTTEDHKGKIGVSDDEGYTVNNVLARSRHRDGSIYRGMGDTWWKKQYCTADCNETFERVFKRQNSQEKMTDISKAIERVFERQNTQENDRYKCKQQ</sequence>
<protein>
    <submittedName>
        <fullName evidence="1">Uncharacterized protein</fullName>
    </submittedName>
</protein>
<accession>A0A811RIV8</accession>
<organism evidence="1 2">
    <name type="scientific">Miscanthus lutarioriparius</name>
    <dbReference type="NCBI Taxonomy" id="422564"/>
    <lineage>
        <taxon>Eukaryota</taxon>
        <taxon>Viridiplantae</taxon>
        <taxon>Streptophyta</taxon>
        <taxon>Embryophyta</taxon>
        <taxon>Tracheophyta</taxon>
        <taxon>Spermatophyta</taxon>
        <taxon>Magnoliopsida</taxon>
        <taxon>Liliopsida</taxon>
        <taxon>Poales</taxon>
        <taxon>Poaceae</taxon>
        <taxon>PACMAD clade</taxon>
        <taxon>Panicoideae</taxon>
        <taxon>Andropogonodae</taxon>
        <taxon>Andropogoneae</taxon>
        <taxon>Saccharinae</taxon>
        <taxon>Miscanthus</taxon>
    </lineage>
</organism>
<evidence type="ECO:0000313" key="2">
    <source>
        <dbReference type="Proteomes" id="UP000604825"/>
    </source>
</evidence>
<name>A0A811RIV8_9POAL</name>
<dbReference type="Proteomes" id="UP000604825">
    <property type="component" value="Unassembled WGS sequence"/>
</dbReference>
<dbReference type="EMBL" id="CAJGYO010000015">
    <property type="protein sequence ID" value="CAD6270336.1"/>
    <property type="molecule type" value="Genomic_DNA"/>
</dbReference>
<evidence type="ECO:0000313" key="1">
    <source>
        <dbReference type="EMBL" id="CAD6270336.1"/>
    </source>
</evidence>
<proteinExistence type="predicted"/>
<reference evidence="1" key="1">
    <citation type="submission" date="2020-10" db="EMBL/GenBank/DDBJ databases">
        <authorList>
            <person name="Han B."/>
            <person name="Lu T."/>
            <person name="Zhao Q."/>
            <person name="Huang X."/>
            <person name="Zhao Y."/>
        </authorList>
    </citation>
    <scope>NUCLEOTIDE SEQUENCE</scope>
</reference>